<dbReference type="InterPro" id="IPR009078">
    <property type="entry name" value="Ferritin-like_SF"/>
</dbReference>
<keyword evidence="3" id="KW-1185">Reference proteome</keyword>
<evidence type="ECO:0000259" key="1">
    <source>
        <dbReference type="Pfam" id="PF02915"/>
    </source>
</evidence>
<evidence type="ECO:0000313" key="3">
    <source>
        <dbReference type="Proteomes" id="UP000199230"/>
    </source>
</evidence>
<name>A0A1H3K2F5_9FIRM</name>
<dbReference type="Gene3D" id="1.20.1260.10">
    <property type="match status" value="1"/>
</dbReference>
<dbReference type="GO" id="GO:0046872">
    <property type="term" value="F:metal ion binding"/>
    <property type="evidence" value="ECO:0007669"/>
    <property type="project" value="InterPro"/>
</dbReference>
<dbReference type="SUPFAM" id="SSF47240">
    <property type="entry name" value="Ferritin-like"/>
    <property type="match status" value="1"/>
</dbReference>
<evidence type="ECO:0000313" key="2">
    <source>
        <dbReference type="EMBL" id="SDY45945.1"/>
    </source>
</evidence>
<sequence length="149" mass="17721">MKNYKEILKMAVENEVEAHEFYKDAAEKIEDKTLKSTFKELAEEEKKHEMILKSYFDKKQDEMKFDETKDYKVAETVEEQKLSTDMSFKDAIALAMKKEQEAMDMYQQFANASEEEQQKQTFLELVKMEKGHKTRLEDIYTNAAFAEVW</sequence>
<dbReference type="Proteomes" id="UP000199230">
    <property type="component" value="Unassembled WGS sequence"/>
</dbReference>
<reference evidence="2 3" key="1">
    <citation type="submission" date="2016-10" db="EMBL/GenBank/DDBJ databases">
        <authorList>
            <person name="de Groot N.N."/>
        </authorList>
    </citation>
    <scope>NUCLEOTIDE SEQUENCE [LARGE SCALE GENOMIC DNA]</scope>
    <source>
        <strain evidence="2 3">APO</strain>
    </source>
</reference>
<proteinExistence type="predicted"/>
<dbReference type="RefSeq" id="WP_242870014.1">
    <property type="nucleotide sequence ID" value="NZ_FNPV01000002.1"/>
</dbReference>
<dbReference type="PANTHER" id="PTHR33531">
    <property type="entry name" value="RUBRERYTHRIN SUBFAMILY"/>
    <property type="match status" value="1"/>
</dbReference>
<dbReference type="EMBL" id="FNPV01000002">
    <property type="protein sequence ID" value="SDY45945.1"/>
    <property type="molecule type" value="Genomic_DNA"/>
</dbReference>
<dbReference type="AlphaFoldDB" id="A0A1H3K2F5"/>
<dbReference type="PANTHER" id="PTHR33531:SF10">
    <property type="entry name" value="BLR7895 PROTEIN"/>
    <property type="match status" value="1"/>
</dbReference>
<gene>
    <name evidence="2" type="ORF">SAMN05192546_102188</name>
</gene>
<organism evidence="2 3">
    <name type="scientific">Tindallia californiensis</name>
    <dbReference type="NCBI Taxonomy" id="159292"/>
    <lineage>
        <taxon>Bacteria</taxon>
        <taxon>Bacillati</taxon>
        <taxon>Bacillota</taxon>
        <taxon>Clostridia</taxon>
        <taxon>Peptostreptococcales</taxon>
        <taxon>Tindalliaceae</taxon>
        <taxon>Tindallia</taxon>
    </lineage>
</organism>
<dbReference type="Pfam" id="PF02915">
    <property type="entry name" value="Rubrerythrin"/>
    <property type="match status" value="1"/>
</dbReference>
<protein>
    <submittedName>
        <fullName evidence="2">Rubrerythrin</fullName>
    </submittedName>
</protein>
<dbReference type="InterPro" id="IPR003251">
    <property type="entry name" value="Rr_diiron-bd_dom"/>
</dbReference>
<dbReference type="InterPro" id="IPR012347">
    <property type="entry name" value="Ferritin-like"/>
</dbReference>
<accession>A0A1H3K2F5</accession>
<dbReference type="GO" id="GO:0016491">
    <property type="term" value="F:oxidoreductase activity"/>
    <property type="evidence" value="ECO:0007669"/>
    <property type="project" value="InterPro"/>
</dbReference>
<feature type="domain" description="Rubrerythrin diiron-binding" evidence="1">
    <location>
        <begin position="6"/>
        <end position="139"/>
    </location>
</feature>
<dbReference type="CDD" id="cd01045">
    <property type="entry name" value="Ferritin_like_AB"/>
    <property type="match status" value="1"/>
</dbReference>
<dbReference type="STRING" id="159292.SAMN05192546_102188"/>